<organism evidence="9 10">
    <name type="scientific">Nocardia higoensis</name>
    <dbReference type="NCBI Taxonomy" id="228599"/>
    <lineage>
        <taxon>Bacteria</taxon>
        <taxon>Bacillati</taxon>
        <taxon>Actinomycetota</taxon>
        <taxon>Actinomycetes</taxon>
        <taxon>Mycobacteriales</taxon>
        <taxon>Nocardiaceae</taxon>
        <taxon>Nocardia</taxon>
    </lineage>
</organism>
<keyword evidence="3 7" id="KW-0812">Transmembrane</keyword>
<feature type="transmembrane region" description="Helical" evidence="7">
    <location>
        <begin position="255"/>
        <end position="274"/>
    </location>
</feature>
<dbReference type="Gene3D" id="1.20.1250.20">
    <property type="entry name" value="MFS general substrate transporter like domains"/>
    <property type="match status" value="1"/>
</dbReference>
<feature type="transmembrane region" description="Helical" evidence="7">
    <location>
        <begin position="395"/>
        <end position="415"/>
    </location>
</feature>
<evidence type="ECO:0000256" key="4">
    <source>
        <dbReference type="ARBA" id="ARBA00022989"/>
    </source>
</evidence>
<reference evidence="9 10" key="1">
    <citation type="submission" date="2020-10" db="EMBL/GenBank/DDBJ databases">
        <title>Identification of Nocardia species via Next-generation sequencing and recognition of intraspecies genetic diversity.</title>
        <authorList>
            <person name="Li P."/>
            <person name="Li P."/>
            <person name="Lu B."/>
        </authorList>
    </citation>
    <scope>NUCLEOTIDE SEQUENCE [LARGE SCALE GENOMIC DNA]</scope>
    <source>
        <strain evidence="9 10">BJ06-0143</strain>
    </source>
</reference>
<feature type="transmembrane region" description="Helical" evidence="7">
    <location>
        <begin position="100"/>
        <end position="123"/>
    </location>
</feature>
<dbReference type="PROSITE" id="PS50850">
    <property type="entry name" value="MFS"/>
    <property type="match status" value="1"/>
</dbReference>
<dbReference type="InterPro" id="IPR011701">
    <property type="entry name" value="MFS"/>
</dbReference>
<feature type="transmembrane region" description="Helical" evidence="7">
    <location>
        <begin position="129"/>
        <end position="152"/>
    </location>
</feature>
<feature type="transmembrane region" description="Helical" evidence="7">
    <location>
        <begin position="305"/>
        <end position="327"/>
    </location>
</feature>
<dbReference type="CDD" id="cd06173">
    <property type="entry name" value="MFS_MefA_like"/>
    <property type="match status" value="1"/>
</dbReference>
<dbReference type="SUPFAM" id="SSF103473">
    <property type="entry name" value="MFS general substrate transporter"/>
    <property type="match status" value="1"/>
</dbReference>
<dbReference type="PANTHER" id="PTHR23513">
    <property type="entry name" value="INTEGRAL MEMBRANE EFFLUX PROTEIN-RELATED"/>
    <property type="match status" value="1"/>
</dbReference>
<feature type="domain" description="Major facilitator superfamily (MFS) profile" evidence="8">
    <location>
        <begin position="96"/>
        <end position="498"/>
    </location>
</feature>
<proteinExistence type="predicted"/>
<dbReference type="InterPro" id="IPR036259">
    <property type="entry name" value="MFS_trans_sf"/>
</dbReference>
<dbReference type="PANTHER" id="PTHR23513:SF18">
    <property type="entry name" value="INTEGRAL MEMBRANE PROTEIN"/>
    <property type="match status" value="1"/>
</dbReference>
<evidence type="ECO:0000256" key="6">
    <source>
        <dbReference type="SAM" id="MobiDB-lite"/>
    </source>
</evidence>
<evidence type="ECO:0000256" key="5">
    <source>
        <dbReference type="ARBA" id="ARBA00023136"/>
    </source>
</evidence>
<dbReference type="Proteomes" id="UP000707731">
    <property type="component" value="Unassembled WGS sequence"/>
</dbReference>
<keyword evidence="10" id="KW-1185">Reference proteome</keyword>
<evidence type="ECO:0000259" key="8">
    <source>
        <dbReference type="PROSITE" id="PS50850"/>
    </source>
</evidence>
<evidence type="ECO:0000313" key="9">
    <source>
        <dbReference type="EMBL" id="MBF6353577.1"/>
    </source>
</evidence>
<comment type="caution">
    <text evidence="9">The sequence shown here is derived from an EMBL/GenBank/DDBJ whole genome shotgun (WGS) entry which is preliminary data.</text>
</comment>
<feature type="transmembrane region" description="Helical" evidence="7">
    <location>
        <begin position="369"/>
        <end position="389"/>
    </location>
</feature>
<gene>
    <name evidence="9" type="ORF">IU449_03270</name>
</gene>
<feature type="region of interest" description="Disordered" evidence="6">
    <location>
        <begin position="22"/>
        <end position="62"/>
    </location>
</feature>
<keyword evidence="5 7" id="KW-0472">Membrane</keyword>
<protein>
    <submittedName>
        <fullName evidence="9">MFS transporter</fullName>
    </submittedName>
</protein>
<dbReference type="Pfam" id="PF07690">
    <property type="entry name" value="MFS_1"/>
    <property type="match status" value="1"/>
</dbReference>
<evidence type="ECO:0000313" key="10">
    <source>
        <dbReference type="Proteomes" id="UP000707731"/>
    </source>
</evidence>
<keyword evidence="4 7" id="KW-1133">Transmembrane helix</keyword>
<name>A0ABS0D513_9NOCA</name>
<feature type="transmembrane region" description="Helical" evidence="7">
    <location>
        <begin position="435"/>
        <end position="453"/>
    </location>
</feature>
<feature type="transmembrane region" description="Helical" evidence="7">
    <location>
        <begin position="339"/>
        <end position="357"/>
    </location>
</feature>
<accession>A0ABS0D513</accession>
<evidence type="ECO:0000256" key="3">
    <source>
        <dbReference type="ARBA" id="ARBA00022692"/>
    </source>
</evidence>
<evidence type="ECO:0000256" key="2">
    <source>
        <dbReference type="ARBA" id="ARBA00022475"/>
    </source>
</evidence>
<evidence type="ECO:0000256" key="7">
    <source>
        <dbReference type="SAM" id="Phobius"/>
    </source>
</evidence>
<sequence length="498" mass="51685">MARPIPLVPPVTIAVRPLRSNSVRKESLSTSATSRSRGRPRPAGTSSTVPGPRGHFGGTHRSRIETLRAHVRTCRKYDVDRGSGAGDLRDVLTHPVFRRLFAAQVVALVGTGLLTVALGLLAYDLAGSAAAVVLGTALAIKMVAYVGLAPVVAAVTDRLPRRTVLVTADAVRASVALLLPSVSQVWQIYVLIFVLQAASATFTPAFQSVIPSVLPDERDYTRALSLSRLAYDLEALFSPMLAALLLTLIGYHWLFMGTVAGFVCSGLLVVRTALPVRPATDRSTPLADRILAGARVMLARPVLRGLLAMNMVVAAGTALVVVGTVVFVRDALGGSDTGVAIALACYGAGSMVVALAVPRLLTVVTDRMLMLAGCALISAALIVTALSLAGRPGSVGGWAALGMCWVALGMGTSAVNTPSARLLRSECAEPELPAVFTAQFSLSHACFLLTYPLTGWLGTHAGPGFAAAASAVIATLAAIAAARTTPADRHVEAAPALR</sequence>
<feature type="transmembrane region" description="Helical" evidence="7">
    <location>
        <begin position="465"/>
        <end position="482"/>
    </location>
</feature>
<dbReference type="EMBL" id="JADLQN010000001">
    <property type="protein sequence ID" value="MBF6353577.1"/>
    <property type="molecule type" value="Genomic_DNA"/>
</dbReference>
<keyword evidence="2" id="KW-1003">Cell membrane</keyword>
<evidence type="ECO:0000256" key="1">
    <source>
        <dbReference type="ARBA" id="ARBA00004651"/>
    </source>
</evidence>
<comment type="subcellular location">
    <subcellularLocation>
        <location evidence="1">Cell membrane</location>
        <topology evidence="1">Multi-pass membrane protein</topology>
    </subcellularLocation>
</comment>
<dbReference type="InterPro" id="IPR020846">
    <property type="entry name" value="MFS_dom"/>
</dbReference>